<name>A0A482N532_9CAUD</name>
<keyword evidence="2" id="KW-1185">Reference proteome</keyword>
<dbReference type="EMBL" id="MK373790">
    <property type="protein sequence ID" value="QBQ80562.1"/>
    <property type="molecule type" value="Genomic_DNA"/>
</dbReference>
<evidence type="ECO:0000313" key="1">
    <source>
        <dbReference type="EMBL" id="QBQ80562.1"/>
    </source>
</evidence>
<protein>
    <submittedName>
        <fullName evidence="1">Uncharacterized protein</fullName>
    </submittedName>
</protein>
<proteinExistence type="predicted"/>
<dbReference type="Proteomes" id="UP000307942">
    <property type="component" value="Segment"/>
</dbReference>
<evidence type="ECO:0000313" key="2">
    <source>
        <dbReference type="Proteomes" id="UP000307942"/>
    </source>
</evidence>
<gene>
    <name evidence="1" type="ORF">WF5505_00062</name>
</gene>
<reference evidence="1 2" key="1">
    <citation type="submission" date="2019-01" db="EMBL/GenBank/DDBJ databases">
        <title>Still something new to discover - new insights into E. coli phage diversity and taxonomy.</title>
        <authorList>
            <person name="Korf I.H.E."/>
            <person name="Adriaennsens E."/>
            <person name="Dreiseikelmann B."/>
            <person name="Kropinski A."/>
            <person name="Nimtz M."/>
            <person name="Meier-Kolthoff J.P."/>
            <person name="Rohde M."/>
            <person name="van Raaij M."/>
            <person name="Wittmann J."/>
        </authorList>
    </citation>
    <scope>NUCLEOTIDE SEQUENCE [LARGE SCALE GENOMIC DNA]</scope>
</reference>
<sequence>MESEKCSLQLQQIAINFFIRMINIGCIQPGTLLDWLHTNERTKQNEISSNHQRR</sequence>
<accession>A0A482N532</accession>
<organism evidence="1 2">
    <name type="scientific">Escherichia phage vB_EcoS_WF5505</name>
    <dbReference type="NCBI Taxonomy" id="2508186"/>
    <lineage>
        <taxon>Viruses</taxon>
        <taxon>Duplodnaviria</taxon>
        <taxon>Heunggongvirae</taxon>
        <taxon>Uroviricota</taxon>
        <taxon>Caudoviricetes</taxon>
        <taxon>Dhillonvirus</taxon>
        <taxon>Dhillonvirus WF5505</taxon>
    </lineage>
</organism>